<dbReference type="Proteomes" id="UP000288351">
    <property type="component" value="Unassembled WGS sequence"/>
</dbReference>
<evidence type="ECO:0000256" key="4">
    <source>
        <dbReference type="ARBA" id="ARBA00022679"/>
    </source>
</evidence>
<evidence type="ECO:0000256" key="1">
    <source>
        <dbReference type="ARBA" id="ARBA00003907"/>
    </source>
</evidence>
<comment type="function">
    <text evidence="1 6">Exhibits S-adenosyl-L-methionine-dependent methyltransferase activity.</text>
</comment>
<protein>
    <recommendedName>
        <fullName evidence="6">S-adenosyl-L-methionine-dependent methyltransferase</fullName>
        <ecNumber evidence="6">2.1.1.-</ecNumber>
    </recommendedName>
</protein>
<name>A0A401QTM9_STRNR</name>
<dbReference type="Pfam" id="PF04072">
    <property type="entry name" value="LCM"/>
    <property type="match status" value="1"/>
</dbReference>
<evidence type="ECO:0000256" key="2">
    <source>
        <dbReference type="ARBA" id="ARBA00008138"/>
    </source>
</evidence>
<dbReference type="InterPro" id="IPR007213">
    <property type="entry name" value="Ppm1/Ppm2/Tcmp"/>
</dbReference>
<evidence type="ECO:0000256" key="5">
    <source>
        <dbReference type="ARBA" id="ARBA00022691"/>
    </source>
</evidence>
<dbReference type="NCBIfam" id="TIGR00027">
    <property type="entry name" value="mthyl_TIGR00027"/>
    <property type="match status" value="1"/>
</dbReference>
<evidence type="ECO:0000313" key="7">
    <source>
        <dbReference type="EMBL" id="GCB88683.1"/>
    </source>
</evidence>
<dbReference type="EMBL" id="BHXC01000006">
    <property type="protein sequence ID" value="GCB88683.1"/>
    <property type="molecule type" value="Genomic_DNA"/>
</dbReference>
<reference evidence="7 8" key="1">
    <citation type="journal article" date="2019" name="Microbiol. Resour. Announc.">
        <title>Draft Genome Sequence of the Most Traditional epsilon-Poly-l-Lysine Producer, Streptomyces albulus NBRC14147.</title>
        <authorList>
            <person name="Yamanaka K."/>
            <person name="Hamano Y."/>
        </authorList>
    </citation>
    <scope>NUCLEOTIDE SEQUENCE [LARGE SCALE GENOMIC DNA]</scope>
    <source>
        <strain evidence="7 8">NBRC 14147</strain>
    </source>
</reference>
<dbReference type="EC" id="2.1.1.-" evidence="6"/>
<organism evidence="7 8">
    <name type="scientific">Streptomyces noursei</name>
    <name type="common">Streptomyces albulus</name>
    <dbReference type="NCBI Taxonomy" id="1971"/>
    <lineage>
        <taxon>Bacteria</taxon>
        <taxon>Bacillati</taxon>
        <taxon>Actinomycetota</taxon>
        <taxon>Actinomycetes</taxon>
        <taxon>Kitasatosporales</taxon>
        <taxon>Streptomycetaceae</taxon>
        <taxon>Streptomyces</taxon>
    </lineage>
</organism>
<comment type="similarity">
    <text evidence="2 6">Belongs to the UPF0677 family.</text>
</comment>
<accession>A0A401QTM9</accession>
<sequence>MTQFEQWDIVTGVGLTALGVAAGRALETERPDHLVSDPYAAAFVAAADPPVPVPQRLADTTRMSDVARDVWTSMAQYLGVRSRFFDRFLMTAAAGGVRQVVVTAAGLDARAFRLDWPPGTELFEIDQPRVLAFKDGVLDRLGARPRCARHPVRADLRGDWPTALRDARFAPDRATAWLAEGLLPFLPADAERRFLDRIGRLSAPGSRLAAEHLAPSVRPLIEDPEFRAAAGQLGVDIADLWHFAGKTDPDRQLTAAGWAVRSVPTYEIAAAYGRDLHGLMGRTAQHGRFLTAER</sequence>
<keyword evidence="3 6" id="KW-0489">Methyltransferase</keyword>
<dbReference type="SUPFAM" id="SSF53335">
    <property type="entry name" value="S-adenosyl-L-methionine-dependent methyltransferases"/>
    <property type="match status" value="1"/>
</dbReference>
<keyword evidence="5 6" id="KW-0949">S-adenosyl-L-methionine</keyword>
<dbReference type="InterPro" id="IPR029063">
    <property type="entry name" value="SAM-dependent_MTases_sf"/>
</dbReference>
<dbReference type="AlphaFoldDB" id="A0A401QTM9"/>
<gene>
    <name evidence="7" type="ORF">SALB_01355</name>
</gene>
<comment type="caution">
    <text evidence="7">The sequence shown here is derived from an EMBL/GenBank/DDBJ whole genome shotgun (WGS) entry which is preliminary data.</text>
</comment>
<evidence type="ECO:0000256" key="3">
    <source>
        <dbReference type="ARBA" id="ARBA00022603"/>
    </source>
</evidence>
<dbReference type="Gene3D" id="3.40.50.150">
    <property type="entry name" value="Vaccinia Virus protein VP39"/>
    <property type="match status" value="1"/>
</dbReference>
<dbReference type="GO" id="GO:0008168">
    <property type="term" value="F:methyltransferase activity"/>
    <property type="evidence" value="ECO:0007669"/>
    <property type="project" value="UniProtKB-UniRule"/>
</dbReference>
<dbReference type="GO" id="GO:0032259">
    <property type="term" value="P:methylation"/>
    <property type="evidence" value="ECO:0007669"/>
    <property type="project" value="UniProtKB-KW"/>
</dbReference>
<keyword evidence="4 7" id="KW-0808">Transferase</keyword>
<evidence type="ECO:0000256" key="6">
    <source>
        <dbReference type="RuleBase" id="RU362030"/>
    </source>
</evidence>
<proteinExistence type="inferred from homology"/>
<dbReference type="InterPro" id="IPR011610">
    <property type="entry name" value="SAM_mthyl_Trfase_ML2640-like"/>
</dbReference>
<evidence type="ECO:0000313" key="8">
    <source>
        <dbReference type="Proteomes" id="UP000288351"/>
    </source>
</evidence>
<dbReference type="PANTHER" id="PTHR43619:SF2">
    <property type="entry name" value="S-ADENOSYL-L-METHIONINE-DEPENDENT METHYLTRANSFERASES SUPERFAMILY PROTEIN"/>
    <property type="match status" value="1"/>
</dbReference>
<dbReference type="PANTHER" id="PTHR43619">
    <property type="entry name" value="S-ADENOSYL-L-METHIONINE-DEPENDENT METHYLTRANSFERASE YKTD-RELATED"/>
    <property type="match status" value="1"/>
</dbReference>
<dbReference type="RefSeq" id="WP_037634195.1">
    <property type="nucleotide sequence ID" value="NZ_BHXC01000006.1"/>
</dbReference>